<evidence type="ECO:0000313" key="1">
    <source>
        <dbReference type="EMBL" id="JAE33610.1"/>
    </source>
</evidence>
<sequence length="80" mass="9351">MHSEDGGQYYFPNMHILSTYNVHESSKVHCTIEIGDSYDSFVMHACVHYFMRFFSPFVSLLLFISTKLVPVHFLLTVMKQ</sequence>
<name>A0A0A9T9L2_ARUDO</name>
<proteinExistence type="predicted"/>
<dbReference type="EMBL" id="GBRH01164286">
    <property type="protein sequence ID" value="JAE33610.1"/>
    <property type="molecule type" value="Transcribed_RNA"/>
</dbReference>
<reference evidence="1" key="2">
    <citation type="journal article" date="2015" name="Data Brief">
        <title>Shoot transcriptome of the giant reed, Arundo donax.</title>
        <authorList>
            <person name="Barrero R.A."/>
            <person name="Guerrero F.D."/>
            <person name="Moolhuijzen P."/>
            <person name="Goolsby J.A."/>
            <person name="Tidwell J."/>
            <person name="Bellgard S.E."/>
            <person name="Bellgard M.I."/>
        </authorList>
    </citation>
    <scope>NUCLEOTIDE SEQUENCE</scope>
    <source>
        <tissue evidence="1">Shoot tissue taken approximately 20 cm above the soil surface</tissue>
    </source>
</reference>
<organism evidence="1">
    <name type="scientific">Arundo donax</name>
    <name type="common">Giant reed</name>
    <name type="synonym">Donax arundinaceus</name>
    <dbReference type="NCBI Taxonomy" id="35708"/>
    <lineage>
        <taxon>Eukaryota</taxon>
        <taxon>Viridiplantae</taxon>
        <taxon>Streptophyta</taxon>
        <taxon>Embryophyta</taxon>
        <taxon>Tracheophyta</taxon>
        <taxon>Spermatophyta</taxon>
        <taxon>Magnoliopsida</taxon>
        <taxon>Liliopsida</taxon>
        <taxon>Poales</taxon>
        <taxon>Poaceae</taxon>
        <taxon>PACMAD clade</taxon>
        <taxon>Arundinoideae</taxon>
        <taxon>Arundineae</taxon>
        <taxon>Arundo</taxon>
    </lineage>
</organism>
<accession>A0A0A9T9L2</accession>
<protein>
    <submittedName>
        <fullName evidence="1">Uncharacterized protein</fullName>
    </submittedName>
</protein>
<reference evidence="1" key="1">
    <citation type="submission" date="2014-09" db="EMBL/GenBank/DDBJ databases">
        <authorList>
            <person name="Magalhaes I.L.F."/>
            <person name="Oliveira U."/>
            <person name="Santos F.R."/>
            <person name="Vidigal T.H.D.A."/>
            <person name="Brescovit A.D."/>
            <person name="Santos A.J."/>
        </authorList>
    </citation>
    <scope>NUCLEOTIDE SEQUENCE</scope>
    <source>
        <tissue evidence="1">Shoot tissue taken approximately 20 cm above the soil surface</tissue>
    </source>
</reference>
<dbReference type="AlphaFoldDB" id="A0A0A9T9L2"/>